<dbReference type="RefSeq" id="WP_073000387.1">
    <property type="nucleotide sequence ID" value="NZ_FRAM01000006.1"/>
</dbReference>
<feature type="domain" description="Response regulatory" evidence="3">
    <location>
        <begin position="5"/>
        <end position="119"/>
    </location>
</feature>
<dbReference type="PANTHER" id="PTHR44591">
    <property type="entry name" value="STRESS RESPONSE REGULATOR PROTEIN 1"/>
    <property type="match status" value="1"/>
</dbReference>
<dbReference type="InterPro" id="IPR050595">
    <property type="entry name" value="Bact_response_regulator"/>
</dbReference>
<keyword evidence="5" id="KW-1185">Reference proteome</keyword>
<proteinExistence type="predicted"/>
<dbReference type="SMART" id="SM00448">
    <property type="entry name" value="REC"/>
    <property type="match status" value="1"/>
</dbReference>
<evidence type="ECO:0000256" key="2">
    <source>
        <dbReference type="PROSITE-ProRule" id="PRU00169"/>
    </source>
</evidence>
<dbReference type="PANTHER" id="PTHR44591:SF3">
    <property type="entry name" value="RESPONSE REGULATORY DOMAIN-CONTAINING PROTEIN"/>
    <property type="match status" value="1"/>
</dbReference>
<dbReference type="Pfam" id="PF00072">
    <property type="entry name" value="Response_reg"/>
    <property type="match status" value="1"/>
</dbReference>
<dbReference type="InterPro" id="IPR011006">
    <property type="entry name" value="CheY-like_superfamily"/>
</dbReference>
<evidence type="ECO:0000256" key="1">
    <source>
        <dbReference type="ARBA" id="ARBA00022553"/>
    </source>
</evidence>
<sequence length="123" mass="14199">MTKKTILIFDDDLALLDFAQFLFEEQYYSVEVCSSTQNVIQKVEEIRPDIIFMDNWIPTIGGIQATRLLKSHLQFKTIPVIYMTTNKDIENLARQALADDYISKPFSIEQLESLTSKHLGICH</sequence>
<dbReference type="GO" id="GO:0000160">
    <property type="term" value="P:phosphorelay signal transduction system"/>
    <property type="evidence" value="ECO:0007669"/>
    <property type="project" value="InterPro"/>
</dbReference>
<name>A0A1M6UPK8_9FLAO</name>
<dbReference type="EMBL" id="FRAM01000006">
    <property type="protein sequence ID" value="SHK71108.1"/>
    <property type="molecule type" value="Genomic_DNA"/>
</dbReference>
<organism evidence="4 5">
    <name type="scientific">Epilithonimonas mollis</name>
    <dbReference type="NCBI Taxonomy" id="216903"/>
    <lineage>
        <taxon>Bacteria</taxon>
        <taxon>Pseudomonadati</taxon>
        <taxon>Bacteroidota</taxon>
        <taxon>Flavobacteriia</taxon>
        <taxon>Flavobacteriales</taxon>
        <taxon>Weeksellaceae</taxon>
        <taxon>Chryseobacterium group</taxon>
        <taxon>Epilithonimonas</taxon>
    </lineage>
</organism>
<evidence type="ECO:0000313" key="4">
    <source>
        <dbReference type="EMBL" id="SHK71108.1"/>
    </source>
</evidence>
<reference evidence="5" key="1">
    <citation type="submission" date="2016-11" db="EMBL/GenBank/DDBJ databases">
        <authorList>
            <person name="Varghese N."/>
            <person name="Submissions S."/>
        </authorList>
    </citation>
    <scope>NUCLEOTIDE SEQUENCE [LARGE SCALE GENOMIC DNA]</scope>
    <source>
        <strain evidence="5">DSM 18016</strain>
    </source>
</reference>
<dbReference type="AlphaFoldDB" id="A0A1M6UPK8"/>
<dbReference type="STRING" id="216903.SAMN05444371_3400"/>
<accession>A0A1M6UPK8</accession>
<dbReference type="SUPFAM" id="SSF52172">
    <property type="entry name" value="CheY-like"/>
    <property type="match status" value="1"/>
</dbReference>
<gene>
    <name evidence="4" type="ORF">SAMN05444371_3400</name>
</gene>
<dbReference type="Proteomes" id="UP000184498">
    <property type="component" value="Unassembled WGS sequence"/>
</dbReference>
<evidence type="ECO:0000313" key="5">
    <source>
        <dbReference type="Proteomes" id="UP000184498"/>
    </source>
</evidence>
<dbReference type="OrthoDB" id="9789181at2"/>
<protein>
    <submittedName>
        <fullName evidence="4">Response regulator receiver domain-containing protein</fullName>
    </submittedName>
</protein>
<dbReference type="Gene3D" id="3.40.50.2300">
    <property type="match status" value="1"/>
</dbReference>
<feature type="modified residue" description="4-aspartylphosphate" evidence="2">
    <location>
        <position position="54"/>
    </location>
</feature>
<dbReference type="InterPro" id="IPR001789">
    <property type="entry name" value="Sig_transdc_resp-reg_receiver"/>
</dbReference>
<dbReference type="PROSITE" id="PS50110">
    <property type="entry name" value="RESPONSE_REGULATORY"/>
    <property type="match status" value="1"/>
</dbReference>
<evidence type="ECO:0000259" key="3">
    <source>
        <dbReference type="PROSITE" id="PS50110"/>
    </source>
</evidence>
<keyword evidence="1 2" id="KW-0597">Phosphoprotein</keyword>